<dbReference type="GO" id="GO:0003677">
    <property type="term" value="F:DNA binding"/>
    <property type="evidence" value="ECO:0007669"/>
    <property type="project" value="InterPro"/>
</dbReference>
<dbReference type="PANTHER" id="PTHR30007:SF0">
    <property type="entry name" value="TRANSPOSASE"/>
    <property type="match status" value="1"/>
</dbReference>
<proteinExistence type="predicted"/>
<dbReference type="EMBL" id="AP024926">
    <property type="protein sequence ID" value="BCZ86912.1"/>
    <property type="molecule type" value="Genomic_DNA"/>
</dbReference>
<feature type="domain" description="Transposase IS4-like" evidence="1">
    <location>
        <begin position="2"/>
        <end position="134"/>
    </location>
</feature>
<sequence length="145" mass="16562">MTDTGGRLLKAFVHPANEHDKRGGEALLLGMDLSLWPRVRKLFVDWGYRGLKGLASSLGLELEVVARPYAGVRGVWVREGEEAPELPRERGFKPLPKRWVVERTFAWLGRNRRLAKDYEANPRVSEAWVYLGMLRLLVKRLARAA</sequence>
<dbReference type="GO" id="GO:0004803">
    <property type="term" value="F:transposase activity"/>
    <property type="evidence" value="ECO:0007669"/>
    <property type="project" value="InterPro"/>
</dbReference>
<evidence type="ECO:0000313" key="2">
    <source>
        <dbReference type="EMBL" id="BCZ86835.1"/>
    </source>
</evidence>
<evidence type="ECO:0000313" key="3">
    <source>
        <dbReference type="EMBL" id="BCZ86912.1"/>
    </source>
</evidence>
<dbReference type="Proteomes" id="UP000825379">
    <property type="component" value="Chromosome"/>
</dbReference>
<dbReference type="EMBL" id="AP024926">
    <property type="protein sequence ID" value="BCZ86835.1"/>
    <property type="molecule type" value="Genomic_DNA"/>
</dbReference>
<evidence type="ECO:0000259" key="1">
    <source>
        <dbReference type="Pfam" id="PF01609"/>
    </source>
</evidence>
<organism evidence="3 4">
    <name type="scientific">Thermus thermophilus</name>
    <dbReference type="NCBI Taxonomy" id="274"/>
    <lineage>
        <taxon>Bacteria</taxon>
        <taxon>Thermotogati</taxon>
        <taxon>Deinococcota</taxon>
        <taxon>Deinococci</taxon>
        <taxon>Thermales</taxon>
        <taxon>Thermaceae</taxon>
        <taxon>Thermus</taxon>
    </lineage>
</organism>
<dbReference type="Pfam" id="PF01609">
    <property type="entry name" value="DDE_Tnp_1"/>
    <property type="match status" value="1"/>
</dbReference>
<dbReference type="InterPro" id="IPR002559">
    <property type="entry name" value="Transposase_11"/>
</dbReference>
<dbReference type="GO" id="GO:0006313">
    <property type="term" value="P:DNA transposition"/>
    <property type="evidence" value="ECO:0007669"/>
    <property type="project" value="InterPro"/>
</dbReference>
<reference evidence="3" key="1">
    <citation type="submission" date="2021-07" db="EMBL/GenBank/DDBJ databases">
        <title>Complete genome sequences of four Thermus thermophilus strains isolated from Arima Hot Spring in Japan.</title>
        <authorList>
            <person name="Tomariguchi N."/>
            <person name="Ueno Y."/>
            <person name="Miyazaki K."/>
        </authorList>
    </citation>
    <scope>NUCLEOTIDE SEQUENCE</scope>
    <source>
        <strain evidence="3">AA1-1</strain>
    </source>
</reference>
<gene>
    <name evidence="2" type="ORF">TthAA11_10170</name>
    <name evidence="3" type="ORF">TthAA11_10940</name>
</gene>
<name>A0AAD1KVK9_THETH</name>
<dbReference type="PANTHER" id="PTHR30007">
    <property type="entry name" value="PHP DOMAIN PROTEIN"/>
    <property type="match status" value="1"/>
</dbReference>
<protein>
    <recommendedName>
        <fullName evidence="1">Transposase IS4-like domain-containing protein</fullName>
    </recommendedName>
</protein>
<accession>A0AAD1KVK9</accession>
<evidence type="ECO:0000313" key="4">
    <source>
        <dbReference type="Proteomes" id="UP000825379"/>
    </source>
</evidence>
<dbReference type="AlphaFoldDB" id="A0AAD1KVK9"/>